<organism evidence="1 2">
    <name type="scientific">Vaccinium darrowii</name>
    <dbReference type="NCBI Taxonomy" id="229202"/>
    <lineage>
        <taxon>Eukaryota</taxon>
        <taxon>Viridiplantae</taxon>
        <taxon>Streptophyta</taxon>
        <taxon>Embryophyta</taxon>
        <taxon>Tracheophyta</taxon>
        <taxon>Spermatophyta</taxon>
        <taxon>Magnoliopsida</taxon>
        <taxon>eudicotyledons</taxon>
        <taxon>Gunneridae</taxon>
        <taxon>Pentapetalae</taxon>
        <taxon>asterids</taxon>
        <taxon>Ericales</taxon>
        <taxon>Ericaceae</taxon>
        <taxon>Vaccinioideae</taxon>
        <taxon>Vaccinieae</taxon>
        <taxon>Vaccinium</taxon>
    </lineage>
</organism>
<evidence type="ECO:0000313" key="2">
    <source>
        <dbReference type="Proteomes" id="UP000828048"/>
    </source>
</evidence>
<comment type="caution">
    <text evidence="1">The sequence shown here is derived from an EMBL/GenBank/DDBJ whole genome shotgun (WGS) entry which is preliminary data.</text>
</comment>
<reference evidence="1 2" key="1">
    <citation type="journal article" date="2021" name="Hortic Res">
        <title>High-quality reference genome and annotation aids understanding of berry development for evergreen blueberry (Vaccinium darrowii).</title>
        <authorList>
            <person name="Yu J."/>
            <person name="Hulse-Kemp A.M."/>
            <person name="Babiker E."/>
            <person name="Staton M."/>
        </authorList>
    </citation>
    <scope>NUCLEOTIDE SEQUENCE [LARGE SCALE GENOMIC DNA]</scope>
    <source>
        <strain evidence="2">cv. NJ 8807/NJ 8810</strain>
        <tissue evidence="1">Young leaf</tissue>
    </source>
</reference>
<dbReference type="EMBL" id="CM037151">
    <property type="protein sequence ID" value="KAH7842220.1"/>
    <property type="molecule type" value="Genomic_DNA"/>
</dbReference>
<gene>
    <name evidence="1" type="ORF">Vadar_002786</name>
</gene>
<accession>A0ACB7XNG8</accession>
<evidence type="ECO:0000313" key="1">
    <source>
        <dbReference type="EMBL" id="KAH7842220.1"/>
    </source>
</evidence>
<sequence>MEERKWKDLDMDCLVNIIGRVGMESLILDVPFVCKSWYKATLSPLCWQKLHFPPIKAHAMTSLDSPTRLENECHIIDESSANAFITSVVKRSDRSATSIVLPPSCTEKTLLFIADEGFDGGDDEIIKLASHITTFKDEGSFKFDFFNLEDFSGMVPSFEPLSMFNVIDSDADM</sequence>
<dbReference type="Proteomes" id="UP000828048">
    <property type="component" value="Chromosome 1"/>
</dbReference>
<proteinExistence type="predicted"/>
<keyword evidence="2" id="KW-1185">Reference proteome</keyword>
<name>A0ACB7XNG8_9ERIC</name>
<protein>
    <submittedName>
        <fullName evidence="1">Uncharacterized protein</fullName>
    </submittedName>
</protein>